<dbReference type="WBParaSite" id="PSU_v2.g2823.t1">
    <property type="protein sequence ID" value="PSU_v2.g2823.t1"/>
    <property type="gene ID" value="PSU_v2.g2823"/>
</dbReference>
<organism evidence="2 3">
    <name type="scientific">Panagrolaimus superbus</name>
    <dbReference type="NCBI Taxonomy" id="310955"/>
    <lineage>
        <taxon>Eukaryota</taxon>
        <taxon>Metazoa</taxon>
        <taxon>Ecdysozoa</taxon>
        <taxon>Nematoda</taxon>
        <taxon>Chromadorea</taxon>
        <taxon>Rhabditida</taxon>
        <taxon>Tylenchina</taxon>
        <taxon>Panagrolaimomorpha</taxon>
        <taxon>Panagrolaimoidea</taxon>
        <taxon>Panagrolaimidae</taxon>
        <taxon>Panagrolaimus</taxon>
    </lineage>
</organism>
<dbReference type="Proteomes" id="UP000887577">
    <property type="component" value="Unplaced"/>
</dbReference>
<reference evidence="3" key="1">
    <citation type="submission" date="2022-11" db="UniProtKB">
        <authorList>
            <consortium name="WormBaseParasite"/>
        </authorList>
    </citation>
    <scope>IDENTIFICATION</scope>
</reference>
<dbReference type="AlphaFoldDB" id="A0A914YPS7"/>
<keyword evidence="2" id="KW-1185">Reference proteome</keyword>
<feature type="transmembrane region" description="Helical" evidence="1">
    <location>
        <begin position="6"/>
        <end position="23"/>
    </location>
</feature>
<keyword evidence="1" id="KW-0472">Membrane</keyword>
<evidence type="ECO:0000313" key="3">
    <source>
        <dbReference type="WBParaSite" id="PSU_v2.g2823.t1"/>
    </source>
</evidence>
<protein>
    <submittedName>
        <fullName evidence="3">Uncharacterized protein</fullName>
    </submittedName>
</protein>
<accession>A0A914YPS7</accession>
<proteinExistence type="predicted"/>
<keyword evidence="1" id="KW-0812">Transmembrane</keyword>
<name>A0A914YPS7_9BILA</name>
<keyword evidence="1" id="KW-1133">Transmembrane helix</keyword>
<evidence type="ECO:0000256" key="1">
    <source>
        <dbReference type="SAM" id="Phobius"/>
    </source>
</evidence>
<sequence>MTGLLGIVITFFTFMFPFEMIIVQKNAGILNNDGKNVIQQLGCYDNIDKKMLNKNVIFELKSNAPKICLIFLPENVVVNYKMINFSSEKNLNSQ</sequence>
<evidence type="ECO:0000313" key="2">
    <source>
        <dbReference type="Proteomes" id="UP000887577"/>
    </source>
</evidence>